<comment type="caution">
    <text evidence="7">The sequence shown here is derived from an EMBL/GenBank/DDBJ whole genome shotgun (WGS) entry which is preliminary data.</text>
</comment>
<protein>
    <recommendedName>
        <fullName evidence="3">Vacuolar membrane-associated protein IML1</fullName>
    </recommendedName>
    <alternativeName>
        <fullName evidence="4">Vacuolar membrane-associated protein iml1</fullName>
    </alternativeName>
</protein>
<feature type="region of interest" description="Disordered" evidence="5">
    <location>
        <begin position="1118"/>
        <end position="1137"/>
    </location>
</feature>
<dbReference type="SUPFAM" id="SSF46785">
    <property type="entry name" value="Winged helix' DNA-binding domain"/>
    <property type="match status" value="1"/>
</dbReference>
<dbReference type="InterPro" id="IPR000591">
    <property type="entry name" value="DEP_dom"/>
</dbReference>
<dbReference type="PANTHER" id="PTHR13179">
    <property type="entry name" value="DEP DOMAIN CONTAINING PROTEIN 5"/>
    <property type="match status" value="1"/>
</dbReference>
<feature type="region of interest" description="Disordered" evidence="5">
    <location>
        <begin position="713"/>
        <end position="740"/>
    </location>
</feature>
<feature type="compositionally biased region" description="Low complexity" evidence="5">
    <location>
        <begin position="1042"/>
        <end position="1055"/>
    </location>
</feature>
<feature type="domain" description="DEP" evidence="6">
    <location>
        <begin position="1517"/>
        <end position="1592"/>
    </location>
</feature>
<dbReference type="Pfam" id="PF00610">
    <property type="entry name" value="DEP"/>
    <property type="match status" value="1"/>
</dbReference>
<feature type="compositionally biased region" description="Low complexity" evidence="5">
    <location>
        <begin position="1935"/>
        <end position="1956"/>
    </location>
</feature>
<dbReference type="Proteomes" id="UP001140094">
    <property type="component" value="Unassembled WGS sequence"/>
</dbReference>
<dbReference type="GO" id="GO:0035556">
    <property type="term" value="P:intracellular signal transduction"/>
    <property type="evidence" value="ECO:0007669"/>
    <property type="project" value="InterPro"/>
</dbReference>
<dbReference type="InterPro" id="IPR048255">
    <property type="entry name" value="IML1_N"/>
</dbReference>
<feature type="region of interest" description="Disordered" evidence="5">
    <location>
        <begin position="1617"/>
        <end position="1713"/>
    </location>
</feature>
<sequence length="2119" mass="229779">MHSQRNHVSIFDRRGQKPGRGRTQLGKASSGSRGATYGRRNESSSHIDEGRPSVSTLFNKICMLRVHEEAFSSNDLVLNPLFFPGIQIGDVVAIKPVPDGEDGEAASPRGSLDNDITTAAHSGDAVAGSAKGMGSATTSASKVGVASASSTQADEATEGGLSISGIPTAGAATGSAVGGSSGNSDSRTTDRGFRAASRRTDGRYGGTGSRTASSVFLPGRPQQSTNTPRGPNRWAGSSDETAAGSGDKGSTQQEGDEAKLQADPHREILLQVGEVRRDMQQIQASMSNVVARTLWGEYQTSQRVAVRKIDLADSAERDAIRADFVEIAFRDQYVGRSDMWRLWRNLAQRVVHNNKPTNTEGLVRASVRRIYKNKREVACGFIDSSTQPIFRSESGRFIIFIQMTEEMWAYQEDGHLCFEKAVNGFLAELFRRWNVKQLNHMVTIVMFSRWFYEERDNLLFQDLAYDEERGRYYRDYYKVIADMEVRADWTVFLPELLAEFNTYRRDIQELSTSAGHRLCGDVSKAHQGNILEAINLGLNSFSSNYVDRDLARTGLSMVVVTASFGVFDVQKTLLRMTTERMLHLGMRVDIVCLAPRPLFRPHVFRFKSYPVPTEQERRRAQMRKHQAERDARRAKESEMASVSPLAESPGPHGNAPLLTHAASLLKERGSKVIAVSKSDPSVMVDPISLDPLYFNDEEWMAAMRPYLDGPQSHWDGTQPRGSAGGGSALHGAAMSSKGPMADEATDMSIARAFLDEAGMEDAPDTIKELHMSEYPLFDRRKGRRQDDGRVEYSYFAYWVDTGFYNYTEQGSQQAGGFEAACRMGELSMTGVAGYMRRRPSIPDLNLRALSDDQWSAAGGEPNAESPAASGPAARERLLALFAKFDRQAIVGAAESAEHPLATTSGGLSSGGNEGLSTSGLVAAPVQMIGESRTASGNLLPAHGSVVASNASAQWEETARLESGAGSVDSGEAQAPVSSSASPNLRPRQHMRATQSSSVPREVRLGGGARASVFVRGATGRVNPGGSVNQGGTGGSPHQSAAGPSPQQGSPGLGPHHGPRRGPPLGVSGSPQSLEYGRETASESIARQSQLEEQVRTFRGSGSHEAAWGKVGGEFQLTLPGERAEGGGSGRQRAGPRRSVPYNACNPELAPLPVTEQSQRWVFAFPTQAAVSSYTAKWRSLCTPASLPLATDYRAADLEQHYHHYFYHLPTPALRREDVGAAGADGGEFAAFMGDVGAADWATRMMLKEMVYQRLAQGFQLVLRGAVGHTETAGAAAIWLSNGRQVQKLEVQSDGGAATAGVSVTRWERNRPFSMDDARYAFRLWARGSSAGYGAAHARFAYPSDDEVNWNSLDRLVIGYQNTLTRGMRYWRARFVLIPADTLGADTIVTAKGSPHMTRDDLRIANFERFLDHVLRLLRRDERTRLAERFFGALPADVRRTRSLEDLAPSTLLQIRYTTMAAAADAAHMLHAYMGDAVFLAPDAALALRPPASAVAGLGERLNAESPFAQLAQALQHAEAGIPLRNVRWHYAHFRAVFIGSQLVDWVLVNFDGLARRTHAVAAAARLLERGLFCSPHRSGPFVDGFYFYEFTEAALRCRGSPSGVGLSGRAGASPVVDLNGAASTGDSSAGASPSGSRQPSRSASRQLSRPASRQDSAAAADQPRQAQADHPHQSQEDHTYQTAPHGAQPASRLRVRSDSMAGGSQRGGDTRRTLPLQLAQSRVFALDLDPQRRSTRAEQCLVHVDATHSPSACFHVSVNWLNCTTHRIDELVRGWGRTAERCGMRLVEAPRVQDAEAAHSFHQPLRIALAQPPPPATALFDSEWEADFARADPTASRDATLARMVQSLPTYPFERALLEEHDFVLDADADACFPAPALVAREDSAERPAPPHTQYVHRSGAAFVQICAPGRLLWLTNYLHASRQTSARPPPHAPPAAHAHAPRPDAAPAPADAADVAHPPPAHAAPVVCPVVPARGLWPHQCIADDMPPLPDLSTAAADAAVDELGRDPSDAASVDAAVARAAATHRVEQPVEKPVAYSPLPSSDLPADVLRGSFLDACADCNALGMLWHQTIQRYRATWRDLHRLRPSLADPPKGRPMLVDQFADAMWQQREHMPPVA</sequence>
<feature type="region of interest" description="Disordered" evidence="5">
    <location>
        <begin position="1924"/>
        <end position="1956"/>
    </location>
</feature>
<dbReference type="GO" id="GO:1990130">
    <property type="term" value="C:GATOR1 complex"/>
    <property type="evidence" value="ECO:0007669"/>
    <property type="project" value="TreeGrafter"/>
</dbReference>
<feature type="compositionally biased region" description="Basic and acidic residues" evidence="5">
    <location>
        <begin position="1667"/>
        <end position="1679"/>
    </location>
</feature>
<dbReference type="Pfam" id="PF12257">
    <property type="entry name" value="IML1"/>
    <property type="match status" value="1"/>
</dbReference>
<evidence type="ECO:0000313" key="7">
    <source>
        <dbReference type="EMBL" id="KAJ2809314.1"/>
    </source>
</evidence>
<evidence type="ECO:0000256" key="2">
    <source>
        <dbReference type="ARBA" id="ARBA00005643"/>
    </source>
</evidence>
<evidence type="ECO:0000256" key="4">
    <source>
        <dbReference type="ARBA" id="ARBA00021881"/>
    </source>
</evidence>
<evidence type="ECO:0000256" key="5">
    <source>
        <dbReference type="SAM" id="MobiDB-lite"/>
    </source>
</evidence>
<feature type="region of interest" description="Disordered" evidence="5">
    <location>
        <begin position="956"/>
        <end position="1090"/>
    </location>
</feature>
<accession>A0A9W8LUD2</accession>
<dbReference type="InterPro" id="IPR036388">
    <property type="entry name" value="WH-like_DNA-bd_sf"/>
</dbReference>
<feature type="region of interest" description="Disordered" evidence="5">
    <location>
        <begin position="1"/>
        <end position="51"/>
    </location>
</feature>
<dbReference type="GO" id="GO:0005774">
    <property type="term" value="C:vacuolar membrane"/>
    <property type="evidence" value="ECO:0007669"/>
    <property type="project" value="UniProtKB-SubCell"/>
</dbReference>
<dbReference type="InterPro" id="IPR045838">
    <property type="entry name" value="DEPDC5_CTD"/>
</dbReference>
<organism evidence="7 8">
    <name type="scientific">Coemansia guatemalensis</name>
    <dbReference type="NCBI Taxonomy" id="2761395"/>
    <lineage>
        <taxon>Eukaryota</taxon>
        <taxon>Fungi</taxon>
        <taxon>Fungi incertae sedis</taxon>
        <taxon>Zoopagomycota</taxon>
        <taxon>Kickxellomycotina</taxon>
        <taxon>Kickxellomycetes</taxon>
        <taxon>Kickxellales</taxon>
        <taxon>Kickxellaceae</taxon>
        <taxon>Coemansia</taxon>
    </lineage>
</organism>
<feature type="compositionally biased region" description="Basic and acidic residues" evidence="5">
    <location>
        <begin position="39"/>
        <end position="51"/>
    </location>
</feature>
<evidence type="ECO:0000256" key="3">
    <source>
        <dbReference type="ARBA" id="ARBA00018529"/>
    </source>
</evidence>
<evidence type="ECO:0000259" key="6">
    <source>
        <dbReference type="PROSITE" id="PS50186"/>
    </source>
</evidence>
<evidence type="ECO:0000313" key="8">
    <source>
        <dbReference type="Proteomes" id="UP001140094"/>
    </source>
</evidence>
<dbReference type="GO" id="GO:0010508">
    <property type="term" value="P:positive regulation of autophagy"/>
    <property type="evidence" value="ECO:0007669"/>
    <property type="project" value="TreeGrafter"/>
</dbReference>
<feature type="compositionally biased region" description="Basic and acidic residues" evidence="5">
    <location>
        <begin position="187"/>
        <end position="202"/>
    </location>
</feature>
<feature type="region of interest" description="Disordered" evidence="5">
    <location>
        <begin position="614"/>
        <end position="657"/>
    </location>
</feature>
<feature type="compositionally biased region" description="Basic and acidic residues" evidence="5">
    <location>
        <begin position="614"/>
        <end position="638"/>
    </location>
</feature>
<reference evidence="7" key="1">
    <citation type="submission" date="2022-07" db="EMBL/GenBank/DDBJ databases">
        <title>Phylogenomic reconstructions and comparative analyses of Kickxellomycotina fungi.</title>
        <authorList>
            <person name="Reynolds N.K."/>
            <person name="Stajich J.E."/>
            <person name="Barry K."/>
            <person name="Grigoriev I.V."/>
            <person name="Crous P."/>
            <person name="Smith M.E."/>
        </authorList>
    </citation>
    <scope>NUCLEOTIDE SEQUENCE</scope>
    <source>
        <strain evidence="7">NRRL 1565</strain>
    </source>
</reference>
<dbReference type="InterPro" id="IPR036390">
    <property type="entry name" value="WH_DNA-bd_sf"/>
</dbReference>
<dbReference type="EMBL" id="JANBUO010000005">
    <property type="protein sequence ID" value="KAJ2809314.1"/>
    <property type="molecule type" value="Genomic_DNA"/>
</dbReference>
<name>A0A9W8LUD2_9FUNG</name>
<dbReference type="PROSITE" id="PS50186">
    <property type="entry name" value="DEP"/>
    <property type="match status" value="1"/>
</dbReference>
<feature type="compositionally biased region" description="Polar residues" evidence="5">
    <location>
        <begin position="1081"/>
        <end position="1090"/>
    </location>
</feature>
<dbReference type="InterPro" id="IPR027244">
    <property type="entry name" value="IML1"/>
</dbReference>
<comment type="similarity">
    <text evidence="2">Belongs to the IML1 family.</text>
</comment>
<dbReference type="PANTHER" id="PTHR13179:SF8">
    <property type="entry name" value="GATOR COMPLEX PROTEIN DEPDC5"/>
    <property type="match status" value="1"/>
</dbReference>
<dbReference type="GO" id="GO:0005096">
    <property type="term" value="F:GTPase activator activity"/>
    <property type="evidence" value="ECO:0007669"/>
    <property type="project" value="InterPro"/>
</dbReference>
<feature type="region of interest" description="Disordered" evidence="5">
    <location>
        <begin position="172"/>
        <end position="264"/>
    </location>
</feature>
<dbReference type="SMART" id="SM00049">
    <property type="entry name" value="DEP"/>
    <property type="match status" value="1"/>
</dbReference>
<dbReference type="Pfam" id="PF19418">
    <property type="entry name" value="DEPDC5_CTD"/>
    <property type="match status" value="1"/>
</dbReference>
<dbReference type="Gene3D" id="1.10.10.10">
    <property type="entry name" value="Winged helix-like DNA-binding domain superfamily/Winged helix DNA-binding domain"/>
    <property type="match status" value="1"/>
</dbReference>
<evidence type="ECO:0000256" key="1">
    <source>
        <dbReference type="ARBA" id="ARBA00004148"/>
    </source>
</evidence>
<proteinExistence type="inferred from homology"/>
<feature type="compositionally biased region" description="Low complexity" evidence="5">
    <location>
        <begin position="1621"/>
        <end position="1666"/>
    </location>
</feature>
<keyword evidence="8" id="KW-1185">Reference proteome</keyword>
<gene>
    <name evidence="7" type="primary">IML1</name>
    <name evidence="7" type="ORF">H4R20_000217</name>
</gene>
<dbReference type="OrthoDB" id="39497at2759"/>
<comment type="subcellular location">
    <subcellularLocation>
        <location evidence="1">Vacuole membrane</location>
        <topology evidence="1">Peripheral membrane protein</topology>
    </subcellularLocation>
</comment>
<dbReference type="GO" id="GO:1904262">
    <property type="term" value="P:negative regulation of TORC1 signaling"/>
    <property type="evidence" value="ECO:0007669"/>
    <property type="project" value="TreeGrafter"/>
</dbReference>